<evidence type="ECO:0000256" key="1">
    <source>
        <dbReference type="ARBA" id="ARBA00004651"/>
    </source>
</evidence>
<dbReference type="SUPFAM" id="SSF52540">
    <property type="entry name" value="P-loop containing nucleoside triphosphate hydrolases"/>
    <property type="match status" value="1"/>
</dbReference>
<dbReference type="InterPro" id="IPR017871">
    <property type="entry name" value="ABC_transporter-like_CS"/>
</dbReference>
<evidence type="ECO:0000256" key="10">
    <source>
        <dbReference type="SAM" id="Phobius"/>
    </source>
</evidence>
<feature type="domain" description="ABC transporter" evidence="11">
    <location>
        <begin position="351"/>
        <end position="587"/>
    </location>
</feature>
<dbReference type="PROSITE" id="PS50929">
    <property type="entry name" value="ABC_TM1F"/>
    <property type="match status" value="1"/>
</dbReference>
<evidence type="ECO:0000256" key="3">
    <source>
        <dbReference type="ARBA" id="ARBA00022475"/>
    </source>
</evidence>
<dbReference type="SUPFAM" id="SSF90123">
    <property type="entry name" value="ABC transporter transmembrane region"/>
    <property type="match status" value="1"/>
</dbReference>
<dbReference type="InterPro" id="IPR027417">
    <property type="entry name" value="P-loop_NTPase"/>
</dbReference>
<proteinExistence type="predicted"/>
<dbReference type="AlphaFoldDB" id="A0AA49JJR2"/>
<protein>
    <submittedName>
        <fullName evidence="13">ABC transporter ATP-binding protein</fullName>
    </submittedName>
</protein>
<reference evidence="13" key="2">
    <citation type="journal article" date="2024" name="Antonie Van Leeuwenhoek">
        <title>Roseihalotalea indica gen. nov., sp. nov., a halophilic Bacteroidetes from mesopelagic Southwest Indian Ocean with higher carbohydrate metabolic potential.</title>
        <authorList>
            <person name="Chen B."/>
            <person name="Zhang M."/>
            <person name="Lin D."/>
            <person name="Ye J."/>
            <person name="Tang K."/>
        </authorList>
    </citation>
    <scope>NUCLEOTIDE SEQUENCE</scope>
    <source>
        <strain evidence="13">TK19036</strain>
    </source>
</reference>
<dbReference type="PANTHER" id="PTHR43394">
    <property type="entry name" value="ATP-DEPENDENT PERMEASE MDL1, MITOCHONDRIAL"/>
    <property type="match status" value="1"/>
</dbReference>
<dbReference type="GO" id="GO:0016887">
    <property type="term" value="F:ATP hydrolysis activity"/>
    <property type="evidence" value="ECO:0007669"/>
    <property type="project" value="InterPro"/>
</dbReference>
<evidence type="ECO:0000256" key="6">
    <source>
        <dbReference type="ARBA" id="ARBA00022840"/>
    </source>
</evidence>
<feature type="compositionally biased region" description="Polar residues" evidence="9">
    <location>
        <begin position="601"/>
        <end position="610"/>
    </location>
</feature>
<feature type="region of interest" description="Disordered" evidence="9">
    <location>
        <begin position="591"/>
        <end position="610"/>
    </location>
</feature>
<accession>A0AA49JJR2</accession>
<evidence type="ECO:0000256" key="5">
    <source>
        <dbReference type="ARBA" id="ARBA00022741"/>
    </source>
</evidence>
<evidence type="ECO:0000259" key="11">
    <source>
        <dbReference type="PROSITE" id="PS50893"/>
    </source>
</evidence>
<name>A0AA49JJR2_9BACT</name>
<comment type="subcellular location">
    <subcellularLocation>
        <location evidence="1">Cell membrane</location>
        <topology evidence="1">Multi-pass membrane protein</topology>
    </subcellularLocation>
</comment>
<dbReference type="Gene3D" id="1.20.1560.10">
    <property type="entry name" value="ABC transporter type 1, transmembrane domain"/>
    <property type="match status" value="1"/>
</dbReference>
<dbReference type="GO" id="GO:0005886">
    <property type="term" value="C:plasma membrane"/>
    <property type="evidence" value="ECO:0007669"/>
    <property type="project" value="UniProtKB-SubCell"/>
</dbReference>
<keyword evidence="8 10" id="KW-0472">Membrane</keyword>
<dbReference type="InterPro" id="IPR003439">
    <property type="entry name" value="ABC_transporter-like_ATP-bd"/>
</dbReference>
<dbReference type="GO" id="GO:0015421">
    <property type="term" value="F:ABC-type oligopeptide transporter activity"/>
    <property type="evidence" value="ECO:0007669"/>
    <property type="project" value="TreeGrafter"/>
</dbReference>
<dbReference type="InterPro" id="IPR036640">
    <property type="entry name" value="ABC1_TM_sf"/>
</dbReference>
<dbReference type="Pfam" id="PF00664">
    <property type="entry name" value="ABC_membrane"/>
    <property type="match status" value="1"/>
</dbReference>
<evidence type="ECO:0000256" key="4">
    <source>
        <dbReference type="ARBA" id="ARBA00022692"/>
    </source>
</evidence>
<feature type="transmembrane region" description="Helical" evidence="10">
    <location>
        <begin position="151"/>
        <end position="170"/>
    </location>
</feature>
<dbReference type="FunFam" id="3.40.50.300:FF:000221">
    <property type="entry name" value="Multidrug ABC transporter ATP-binding protein"/>
    <property type="match status" value="1"/>
</dbReference>
<dbReference type="InterPro" id="IPR011527">
    <property type="entry name" value="ABC1_TM_dom"/>
</dbReference>
<feature type="transmembrane region" description="Helical" evidence="10">
    <location>
        <begin position="259"/>
        <end position="284"/>
    </location>
</feature>
<dbReference type="Gene3D" id="3.40.50.300">
    <property type="entry name" value="P-loop containing nucleotide triphosphate hydrolases"/>
    <property type="match status" value="1"/>
</dbReference>
<keyword evidence="5" id="KW-0547">Nucleotide-binding</keyword>
<dbReference type="Pfam" id="PF00005">
    <property type="entry name" value="ABC_tran"/>
    <property type="match status" value="1"/>
</dbReference>
<organism evidence="13">
    <name type="scientific">Roseihalotalea indica</name>
    <dbReference type="NCBI Taxonomy" id="2867963"/>
    <lineage>
        <taxon>Bacteria</taxon>
        <taxon>Pseudomonadati</taxon>
        <taxon>Bacteroidota</taxon>
        <taxon>Cytophagia</taxon>
        <taxon>Cytophagales</taxon>
        <taxon>Catalimonadaceae</taxon>
        <taxon>Roseihalotalea</taxon>
    </lineage>
</organism>
<keyword evidence="2" id="KW-0813">Transport</keyword>
<dbReference type="CDD" id="cd18541">
    <property type="entry name" value="ABC_6TM_TmrB_like"/>
    <property type="match status" value="1"/>
</dbReference>
<sequence length="610" mass="68013">MKELSYLNKYLYKYRYRLLLGLLFIIISNILAIIPAQIVRRAINLVSENISLYRVFEGLTLQERIYDAFAGSILVYGVAILVLALAKGFFTFLMRQTIIVVSRLIEYDLKNEVYAHYQTLPMSFYRKNNTGDLMARISEDVSKVRMYLGPAIMYGLNLFVLFAILIPYMISVNVRLTLYTLIPLPILSLSIYYVNSIINRKSEEIQQSLSALSTFVQEAFSGVRVLKAFVREEDSAQQFSVESDDYKDKSISLSKVNALFIPLIMALVGLSSVITVFVGGMEVISGAISPGVIAEFIIYVNMLTWPVASLGWITSIVQRAEASQKRINEFLNTKTQIVSQENLKREIQGNISLENVSFVYPDSGIQALKDVTFSVEAGQSIAIVGMTGSGKSTIANVIPRMYDVSSGKVLIDGIDIKKYDLETLRSQIGYVPQDVFLFSNTIFNNIAFGSQEDADEEKVREAAYIADLEKTLNDFPEGFATRVGERGITLSGGQKQRVSIARAIALNPKVLILDDCLSAVDTKTENTILNGLKDVMQNRTTVIISHRVSSAKLADKIIVLDDGVIVEQGTNESLLAKNGVYKELYDKQLQTDEVEEESQEDSIQIGQADN</sequence>
<evidence type="ECO:0000256" key="8">
    <source>
        <dbReference type="ARBA" id="ARBA00023136"/>
    </source>
</evidence>
<keyword evidence="4 10" id="KW-0812">Transmembrane</keyword>
<dbReference type="PROSITE" id="PS50893">
    <property type="entry name" value="ABC_TRANSPORTER_2"/>
    <property type="match status" value="1"/>
</dbReference>
<gene>
    <name evidence="13" type="ORF">K4G66_14550</name>
</gene>
<feature type="transmembrane region" description="Helical" evidence="10">
    <location>
        <begin position="20"/>
        <end position="39"/>
    </location>
</feature>
<dbReference type="EMBL" id="CP120682">
    <property type="protein sequence ID" value="WKN39910.1"/>
    <property type="molecule type" value="Genomic_DNA"/>
</dbReference>
<evidence type="ECO:0000256" key="7">
    <source>
        <dbReference type="ARBA" id="ARBA00022989"/>
    </source>
</evidence>
<keyword evidence="3" id="KW-1003">Cell membrane</keyword>
<keyword evidence="7 10" id="KW-1133">Transmembrane helix</keyword>
<dbReference type="GO" id="GO:0005524">
    <property type="term" value="F:ATP binding"/>
    <property type="evidence" value="ECO:0007669"/>
    <property type="project" value="UniProtKB-KW"/>
</dbReference>
<feature type="domain" description="ABC transmembrane type-1" evidence="12">
    <location>
        <begin position="19"/>
        <end position="319"/>
    </location>
</feature>
<feature type="transmembrane region" description="Helical" evidence="10">
    <location>
        <begin position="296"/>
        <end position="317"/>
    </location>
</feature>
<dbReference type="InterPro" id="IPR003593">
    <property type="entry name" value="AAA+_ATPase"/>
</dbReference>
<evidence type="ECO:0000259" key="12">
    <source>
        <dbReference type="PROSITE" id="PS50929"/>
    </source>
</evidence>
<dbReference type="PANTHER" id="PTHR43394:SF1">
    <property type="entry name" value="ATP-BINDING CASSETTE SUB-FAMILY B MEMBER 10, MITOCHONDRIAL"/>
    <property type="match status" value="1"/>
</dbReference>
<dbReference type="SMART" id="SM00382">
    <property type="entry name" value="AAA"/>
    <property type="match status" value="1"/>
</dbReference>
<reference evidence="13" key="1">
    <citation type="journal article" date="2023" name="Comput. Struct. Biotechnol. J.">
        <title>Discovery of a novel marine Bacteroidetes with a rich repertoire of carbohydrate-active enzymes.</title>
        <authorList>
            <person name="Chen B."/>
            <person name="Liu G."/>
            <person name="Chen Q."/>
            <person name="Wang H."/>
            <person name="Liu L."/>
            <person name="Tang K."/>
        </authorList>
    </citation>
    <scope>NUCLEOTIDE SEQUENCE</scope>
    <source>
        <strain evidence="13">TK19036</strain>
    </source>
</reference>
<evidence type="ECO:0000313" key="13">
    <source>
        <dbReference type="EMBL" id="WKN39910.1"/>
    </source>
</evidence>
<dbReference type="PROSITE" id="PS00211">
    <property type="entry name" value="ABC_TRANSPORTER_1"/>
    <property type="match status" value="1"/>
</dbReference>
<keyword evidence="6 13" id="KW-0067">ATP-binding</keyword>
<feature type="transmembrane region" description="Helical" evidence="10">
    <location>
        <begin position="65"/>
        <end position="86"/>
    </location>
</feature>
<evidence type="ECO:0000256" key="2">
    <source>
        <dbReference type="ARBA" id="ARBA00022448"/>
    </source>
</evidence>
<feature type="transmembrane region" description="Helical" evidence="10">
    <location>
        <begin position="176"/>
        <end position="194"/>
    </location>
</feature>
<dbReference type="InterPro" id="IPR039421">
    <property type="entry name" value="Type_1_exporter"/>
</dbReference>
<evidence type="ECO:0000256" key="9">
    <source>
        <dbReference type="SAM" id="MobiDB-lite"/>
    </source>
</evidence>